<keyword evidence="1" id="KW-0472">Membrane</keyword>
<dbReference type="AlphaFoldDB" id="A0A2T5J9N4"/>
<evidence type="ECO:0000313" key="3">
    <source>
        <dbReference type="Proteomes" id="UP000244168"/>
    </source>
</evidence>
<reference evidence="2 3" key="1">
    <citation type="submission" date="2018-04" db="EMBL/GenBank/DDBJ databases">
        <title>Genomic Encyclopedia of Archaeal and Bacterial Type Strains, Phase II (KMG-II): from individual species to whole genera.</title>
        <authorList>
            <person name="Goeker M."/>
        </authorList>
    </citation>
    <scope>NUCLEOTIDE SEQUENCE [LARGE SCALE GENOMIC DNA]</scope>
    <source>
        <strain evidence="2 3">DSM 26809</strain>
    </source>
</reference>
<dbReference type="Proteomes" id="UP000244168">
    <property type="component" value="Unassembled WGS sequence"/>
</dbReference>
<dbReference type="EMBL" id="QAOQ01000004">
    <property type="protein sequence ID" value="PTQ96782.1"/>
    <property type="molecule type" value="Genomic_DNA"/>
</dbReference>
<keyword evidence="1" id="KW-0812">Transmembrane</keyword>
<name>A0A2T5J9N4_9SPHI</name>
<dbReference type="RefSeq" id="WP_107828728.1">
    <property type="nucleotide sequence ID" value="NZ_CP160205.1"/>
</dbReference>
<protein>
    <submittedName>
        <fullName evidence="2">Uncharacterized protein</fullName>
    </submittedName>
</protein>
<feature type="transmembrane region" description="Helical" evidence="1">
    <location>
        <begin position="148"/>
        <end position="170"/>
    </location>
</feature>
<keyword evidence="1" id="KW-1133">Transmembrane helix</keyword>
<evidence type="ECO:0000256" key="1">
    <source>
        <dbReference type="SAM" id="Phobius"/>
    </source>
</evidence>
<keyword evidence="3" id="KW-1185">Reference proteome</keyword>
<proteinExistence type="predicted"/>
<evidence type="ECO:0000313" key="2">
    <source>
        <dbReference type="EMBL" id="PTQ96782.1"/>
    </source>
</evidence>
<feature type="transmembrane region" description="Helical" evidence="1">
    <location>
        <begin position="123"/>
        <end position="142"/>
    </location>
</feature>
<feature type="transmembrane region" description="Helical" evidence="1">
    <location>
        <begin position="97"/>
        <end position="116"/>
    </location>
</feature>
<accession>A0A2T5J9N4</accession>
<sequence>MEENIPALSSAPTVTHCSACYVSVLSEDAFCNNCGYPLKGTEEEQANFKADLAVKEIDLLDYKEKIDKAGKRLYLTAGLLGLGTILDGIKLRGTPYLMAGIILDLIVCAAFIFLGAWSKRKPFAALVSGISLYGIVIILQVIDDPVNIIKGILIKIFIIACLIDGIKAAIAAEKIKKETHLT</sequence>
<gene>
    <name evidence="2" type="ORF">C8P68_104271</name>
</gene>
<dbReference type="OrthoDB" id="1448908at2"/>
<organism evidence="2 3">
    <name type="scientific">Mucilaginibacter yixingensis</name>
    <dbReference type="NCBI Taxonomy" id="1295612"/>
    <lineage>
        <taxon>Bacteria</taxon>
        <taxon>Pseudomonadati</taxon>
        <taxon>Bacteroidota</taxon>
        <taxon>Sphingobacteriia</taxon>
        <taxon>Sphingobacteriales</taxon>
        <taxon>Sphingobacteriaceae</taxon>
        <taxon>Mucilaginibacter</taxon>
    </lineage>
</organism>
<comment type="caution">
    <text evidence="2">The sequence shown here is derived from an EMBL/GenBank/DDBJ whole genome shotgun (WGS) entry which is preliminary data.</text>
</comment>